<evidence type="ECO:0000313" key="2">
    <source>
        <dbReference type="Proteomes" id="UP001642900"/>
    </source>
</evidence>
<name>A0A6G4W850_9HYPH</name>
<gene>
    <name evidence="1" type="ORF">G6N73_04330</name>
</gene>
<sequence>MGKGIDMARAFAPEHAAMLDDFKDQLLIVLVKRLGGKVNIPVEEVDGTGQDLLMFSVRDRVFQFEARKKQ</sequence>
<accession>A0A6G4W850</accession>
<dbReference type="Proteomes" id="UP001642900">
    <property type="component" value="Unassembled WGS sequence"/>
</dbReference>
<organism evidence="1 2">
    <name type="scientific">Allomesorhizobium camelthorni</name>
    <dbReference type="NCBI Taxonomy" id="475069"/>
    <lineage>
        <taxon>Bacteria</taxon>
        <taxon>Pseudomonadati</taxon>
        <taxon>Pseudomonadota</taxon>
        <taxon>Alphaproteobacteria</taxon>
        <taxon>Hyphomicrobiales</taxon>
        <taxon>Phyllobacteriaceae</taxon>
        <taxon>Allomesorhizobium</taxon>
    </lineage>
</organism>
<protein>
    <submittedName>
        <fullName evidence="1">Uncharacterized protein</fullName>
    </submittedName>
</protein>
<comment type="caution">
    <text evidence="1">The sequence shown here is derived from an EMBL/GenBank/DDBJ whole genome shotgun (WGS) entry which is preliminary data.</text>
</comment>
<dbReference type="RefSeq" id="WP_165023876.1">
    <property type="nucleotide sequence ID" value="NZ_JAAKZF010000003.1"/>
</dbReference>
<proteinExistence type="predicted"/>
<reference evidence="1 2" key="1">
    <citation type="submission" date="2020-02" db="EMBL/GenBank/DDBJ databases">
        <title>Genome sequence of strain CCNWXJ40-4.</title>
        <authorList>
            <person name="Gao J."/>
            <person name="Sun J."/>
        </authorList>
    </citation>
    <scope>NUCLEOTIDE SEQUENCE [LARGE SCALE GENOMIC DNA]</scope>
    <source>
        <strain evidence="1 2">CCNWXJ 40-4</strain>
    </source>
</reference>
<dbReference type="AlphaFoldDB" id="A0A6G4W850"/>
<evidence type="ECO:0000313" key="1">
    <source>
        <dbReference type="EMBL" id="NGO50413.1"/>
    </source>
</evidence>
<dbReference type="EMBL" id="JAAKZF010000003">
    <property type="protein sequence ID" value="NGO50413.1"/>
    <property type="molecule type" value="Genomic_DNA"/>
</dbReference>
<keyword evidence="2" id="KW-1185">Reference proteome</keyword>